<keyword evidence="3" id="KW-1185">Reference proteome</keyword>
<dbReference type="AlphaFoldDB" id="A0A0M0JX10"/>
<comment type="caution">
    <text evidence="2">The sequence shown here is derived from an EMBL/GenBank/DDBJ whole genome shotgun (WGS) entry which is preliminary data.</text>
</comment>
<evidence type="ECO:0000313" key="3">
    <source>
        <dbReference type="Proteomes" id="UP000037460"/>
    </source>
</evidence>
<feature type="compositionally biased region" description="Basic and acidic residues" evidence="1">
    <location>
        <begin position="59"/>
        <end position="68"/>
    </location>
</feature>
<dbReference type="OrthoDB" id="568498at2759"/>
<name>A0A0M0JX10_9EUKA</name>
<proteinExistence type="predicted"/>
<sequence>MSEDLQAEYRLRESLGRAEFMRESDKVLSKMVNRKLALGFTTWYTAWKALVAGTVNARSGDKGNKSDESNEDNGQIDAPPSWLLQADQVMNEQLRLGVSSKVTSPVALKAKRDSMRTSLGHMLNHEVSRGWRAWVEMAVLCAEVVCKLRKGTSFMINRKVALGFAGWLSSVEHARLCAARSEQLLTALKHMTNLELSRAWSTWHVTSATLARNKAVLRRGLGYLLKRELSLGFGAWAEMAALKQTVRKAVSRHANQQLALGFAAIASRDDPMSKALLYFMTREIVRGWVGWYTAWVELKAKRESVRKSRGHLLQRGLSRGWGAWSEMLEERAAFLRLLSKGVRFKLDRRLAFGLVSWAQATYRTLRQTEGSGHMSRGVVHFKDRHLARGWTGWHAKWADGVAARMATRKSLGHLLNRGFGAWLEMAIERKKVWEKQGKGLSRTTSRKLGLGIDEWRAAIAPRVGLTVNALSYSINRMLALGWSAWFSTWEGANKRSVLQRGVRQMINRGLSRGWGAWVEMAVERAEVVRKLRKGLSFVISRKVALGFAGWLSAIGHKQMREAQQGHMTKALLHLMNRELSRGWTTWYTTWEALKAKRGSMRKSLSHMLNHGLSRGWGAWLEMAVERGEIIRKLLKGLSFVINRKVALGFAGWLSAIILQQMRETQQGQKTKALLHLMNKAALLHLMNRELSRGWSAWYLTLPALKAMRDVSRISLSYLRHRGLSLGFGAWLKIASARAEVLRMLCKGLSRTTSRKLALGVDRWVAAIAPRDDPMSKALSYSINRKLALGWNAWFSTWEEVWFSTLKLALGWNAWQSTWEEGSRKRATLQRGLSHILHRLLLRGWGAWVEMAVKRAEFARKLHVGLLAAWAKGLSFMINRKVTLGFAGWLSAIGHKKQMREAQQGHTTKALLHLMNRELSRGWTTWYTTWEEELEVERESMRKRMLNRGLSRGFGALFEMAIERAEVLRMLHQGMNRMTSRKLALAFEEWRIINDTLHRDAPDTPRVDLTPKALSYSINRKLALGWNAWFSTWEEVWFSTLKLALGWNAWQSTWEEGSRKRATLQRGLSHILHRLLLRGWVAWVEMAVKRAEFARKLHVGLLAAWAKGLSFMINRKVTLGFAGWLSAIGHKKQMREAQQGHTTKALLHLMNRELSRGWTTWEALKAKPVPARRLDPLQEAYLHAAMLHALAEAEAKAEEEAVAEAEEEGLIDELWN</sequence>
<protein>
    <submittedName>
        <fullName evidence="2">Uncharacterized protein</fullName>
    </submittedName>
</protein>
<dbReference type="Proteomes" id="UP000037460">
    <property type="component" value="Unassembled WGS sequence"/>
</dbReference>
<organism evidence="2 3">
    <name type="scientific">Chrysochromulina tobinii</name>
    <dbReference type="NCBI Taxonomy" id="1460289"/>
    <lineage>
        <taxon>Eukaryota</taxon>
        <taxon>Haptista</taxon>
        <taxon>Haptophyta</taxon>
        <taxon>Prymnesiophyceae</taxon>
        <taxon>Prymnesiales</taxon>
        <taxon>Chrysochromulinaceae</taxon>
        <taxon>Chrysochromulina</taxon>
    </lineage>
</organism>
<accession>A0A0M0JX10</accession>
<dbReference type="EMBL" id="JWZX01002181">
    <property type="protein sequence ID" value="KOO30673.1"/>
    <property type="molecule type" value="Genomic_DNA"/>
</dbReference>
<evidence type="ECO:0000256" key="1">
    <source>
        <dbReference type="SAM" id="MobiDB-lite"/>
    </source>
</evidence>
<gene>
    <name evidence="2" type="ORF">Ctob_013230</name>
</gene>
<evidence type="ECO:0000313" key="2">
    <source>
        <dbReference type="EMBL" id="KOO30673.1"/>
    </source>
</evidence>
<feature type="region of interest" description="Disordered" evidence="1">
    <location>
        <begin position="58"/>
        <end position="77"/>
    </location>
</feature>
<reference evidence="3" key="1">
    <citation type="journal article" date="2015" name="PLoS Genet.">
        <title>Genome Sequence and Transcriptome Analyses of Chrysochromulina tobin: Metabolic Tools for Enhanced Algal Fitness in the Prominent Order Prymnesiales (Haptophyceae).</title>
        <authorList>
            <person name="Hovde B.T."/>
            <person name="Deodato C.R."/>
            <person name="Hunsperger H.M."/>
            <person name="Ryken S.A."/>
            <person name="Yost W."/>
            <person name="Jha R.K."/>
            <person name="Patterson J."/>
            <person name="Monnat R.J. Jr."/>
            <person name="Barlow S.B."/>
            <person name="Starkenburg S.R."/>
            <person name="Cattolico R.A."/>
        </authorList>
    </citation>
    <scope>NUCLEOTIDE SEQUENCE</scope>
    <source>
        <strain evidence="3">CCMP291</strain>
    </source>
</reference>